<evidence type="ECO:0000313" key="2">
    <source>
        <dbReference type="EMBL" id="MCU7694942.1"/>
    </source>
</evidence>
<protein>
    <submittedName>
        <fullName evidence="2">DUF4268 domain-containing protein</fullName>
    </submittedName>
</protein>
<reference evidence="2" key="1">
    <citation type="submission" date="2022-10" db="EMBL/GenBank/DDBJ databases">
        <authorList>
            <person name="Kim H.S."/>
            <person name="Kim J.-S."/>
            <person name="Suh M.K."/>
            <person name="Eom M.K."/>
            <person name="Lee J.-S."/>
        </authorList>
    </citation>
    <scope>NUCLEOTIDE SEQUENCE</scope>
    <source>
        <strain evidence="2">LIP-5</strain>
    </source>
</reference>
<comment type="caution">
    <text evidence="2">The sequence shown here is derived from an EMBL/GenBank/DDBJ whole genome shotgun (WGS) entry which is preliminary data.</text>
</comment>
<dbReference type="InterPro" id="IPR025364">
    <property type="entry name" value="DUF4268"/>
</dbReference>
<organism evidence="2 3">
    <name type="scientific">Haoranjiania flava</name>
    <dbReference type="NCBI Taxonomy" id="1856322"/>
    <lineage>
        <taxon>Bacteria</taxon>
        <taxon>Pseudomonadati</taxon>
        <taxon>Bacteroidota</taxon>
        <taxon>Chitinophagia</taxon>
        <taxon>Chitinophagales</taxon>
        <taxon>Chitinophagaceae</taxon>
        <taxon>Haoranjiania</taxon>
    </lineage>
</organism>
<dbReference type="RefSeq" id="WP_263038427.1">
    <property type="nucleotide sequence ID" value="NZ_JAOTPL010000015.1"/>
</dbReference>
<dbReference type="EMBL" id="JAOTPL010000015">
    <property type="protein sequence ID" value="MCU7694942.1"/>
    <property type="molecule type" value="Genomic_DNA"/>
</dbReference>
<keyword evidence="3" id="KW-1185">Reference proteome</keyword>
<feature type="domain" description="DUF4268" evidence="1">
    <location>
        <begin position="10"/>
        <end position="145"/>
    </location>
</feature>
<accession>A0AAE3IMS5</accession>
<evidence type="ECO:0000313" key="3">
    <source>
        <dbReference type="Proteomes" id="UP001209317"/>
    </source>
</evidence>
<dbReference type="Proteomes" id="UP001209317">
    <property type="component" value="Unassembled WGS sequence"/>
</dbReference>
<proteinExistence type="predicted"/>
<dbReference type="AlphaFoldDB" id="A0AAE3IMS5"/>
<evidence type="ECO:0000259" key="1">
    <source>
        <dbReference type="Pfam" id="PF14088"/>
    </source>
</evidence>
<dbReference type="Pfam" id="PF14088">
    <property type="entry name" value="DUF4268"/>
    <property type="match status" value="1"/>
</dbReference>
<sequence length="153" mass="18225">MYSKEEAAQIKKEFWTSYGRYMAPVLSAEGITQNWINYSTGIKHVFFRTQFERKYAYAGIHIMHPDASLRSLLFLQFTRLKNILDEALQEEWVWEEQAIDGFGKPYSRIYIELKNVSLYRKDDWPAVISFLKSRIIALDTFWNEVKDSFDAFR</sequence>
<name>A0AAE3IMS5_9BACT</name>
<gene>
    <name evidence="2" type="ORF">OD355_10480</name>
</gene>